<dbReference type="InterPro" id="IPR028041">
    <property type="entry name" value="WDCP"/>
</dbReference>
<dbReference type="InParanoid" id="A0A6P5JRK5"/>
<keyword evidence="2" id="KW-0853">WD repeat</keyword>
<evidence type="ECO:0000256" key="5">
    <source>
        <dbReference type="SAM" id="MobiDB-lite"/>
    </source>
</evidence>
<reference evidence="7" key="1">
    <citation type="submission" date="2025-08" db="UniProtKB">
        <authorList>
            <consortium name="RefSeq"/>
        </authorList>
    </citation>
    <scope>IDENTIFICATION</scope>
    <source>
        <tissue evidence="7">Spleen</tissue>
    </source>
</reference>
<feature type="compositionally biased region" description="Basic residues" evidence="5">
    <location>
        <begin position="784"/>
        <end position="796"/>
    </location>
</feature>
<dbReference type="Proteomes" id="UP000515140">
    <property type="component" value="Unplaced"/>
</dbReference>
<dbReference type="PANTHER" id="PTHR14897:SF5">
    <property type="entry name" value="WD REPEAT AND COILED-COIL-CONTAINING PROTEIN"/>
    <property type="match status" value="1"/>
</dbReference>
<gene>
    <name evidence="7" type="primary">WDCP</name>
</gene>
<evidence type="ECO:0000313" key="7">
    <source>
        <dbReference type="RefSeq" id="XP_020833654.1"/>
    </source>
</evidence>
<feature type="compositionally biased region" description="Low complexity" evidence="5">
    <location>
        <begin position="356"/>
        <end position="370"/>
    </location>
</feature>
<dbReference type="SUPFAM" id="SSF101908">
    <property type="entry name" value="Putative isomerase YbhE"/>
    <property type="match status" value="1"/>
</dbReference>
<protein>
    <recommendedName>
        <fullName evidence="1">WD repeat and coiled-coil-containing protein</fullName>
    </recommendedName>
</protein>
<keyword evidence="6" id="KW-1185">Reference proteome</keyword>
<dbReference type="Pfam" id="PF15390">
    <property type="entry name" value="WDCP"/>
    <property type="match status" value="1"/>
</dbReference>
<evidence type="ECO:0000256" key="3">
    <source>
        <dbReference type="ARBA" id="ARBA00022737"/>
    </source>
</evidence>
<feature type="region of interest" description="Disordered" evidence="5">
    <location>
        <begin position="783"/>
        <end position="802"/>
    </location>
</feature>
<organism evidence="6 7">
    <name type="scientific">Phascolarctos cinereus</name>
    <name type="common">Koala</name>
    <dbReference type="NCBI Taxonomy" id="38626"/>
    <lineage>
        <taxon>Eukaryota</taxon>
        <taxon>Metazoa</taxon>
        <taxon>Chordata</taxon>
        <taxon>Craniata</taxon>
        <taxon>Vertebrata</taxon>
        <taxon>Euteleostomi</taxon>
        <taxon>Mammalia</taxon>
        <taxon>Metatheria</taxon>
        <taxon>Diprotodontia</taxon>
        <taxon>Phascolarctidae</taxon>
        <taxon>Phascolarctos</taxon>
    </lineage>
</organism>
<proteinExistence type="predicted"/>
<evidence type="ECO:0000256" key="2">
    <source>
        <dbReference type="ARBA" id="ARBA00022574"/>
    </source>
</evidence>
<keyword evidence="4" id="KW-0175">Coiled coil</keyword>
<dbReference type="GeneID" id="110202039"/>
<name>A0A6P5JRK5_PHACI</name>
<feature type="compositionally biased region" description="Polar residues" evidence="5">
    <location>
        <begin position="43"/>
        <end position="54"/>
    </location>
</feature>
<evidence type="ECO:0000313" key="6">
    <source>
        <dbReference type="Proteomes" id="UP000515140"/>
    </source>
</evidence>
<dbReference type="PANTHER" id="PTHR14897">
    <property type="entry name" value="WD REPEAT AND COILED-COIL-CONTAINING PROTEIN"/>
    <property type="match status" value="1"/>
</dbReference>
<dbReference type="RefSeq" id="XP_020833654.1">
    <property type="nucleotide sequence ID" value="XM_020977995.1"/>
</dbReference>
<evidence type="ECO:0000256" key="1">
    <source>
        <dbReference type="ARBA" id="ARBA00015683"/>
    </source>
</evidence>
<sequence>MLLICDCTEPSLLLLEFGTPGLAGQGLVQGHLATEQEARSRNQRPPRQGQSQTGRGVGSLCPETVPLSLGGFFTDGFLCDFRYCLIGRMELGKGKLLRTGLNALYQAVHPVHGIAWTDGKQVVLTALQLQNAGPTFGDSRIMGQFEHVHGLSWGPPGAAGSPTLLAVQHKKHVSVWQLCSSLSERSRLLVSQTCEVGEPHPVLPQGCVWHPHKAILTVLTSRDVSVLHSVHCDSSRVKADLVRDQGFVHCACWTHDGHRLVVAVGSALHSFMWDDSQKTLHACSFCPVFDVGSHICSVLATVDMQIAVATELPLDKICSLHSMEAFEISTAEEMQPSPSSLAGIVEEPSVEPGKASPDSEPSFSSSSLDSGDLTLMPPGGHQCDSSLLFRLQEKGCLSGAGQDSSHLVLVTFDRTVTTSRKVGIPGVLVPDLLAFDPKSQVVAVASNTCHIILIYSLSPSSAPGVQCIRLETCERPKGICFLSDKLLLILVGKQKVTDPTFLPSSKSDKYTIRLVVREVTFEGEPSWKSDWSQQDFCNVSTTLGLTSERKPGESHCPIFYPQMRELLIPGKLHVQPLARVKTLIEEITVTPWAQSPRPNAALLSKPMPATDAAASVQGLEAVSSPWSPAPLGPDARPGSPKTQCRLIHEPLNLPQDKASMKEKEDSRLCRVLERLSGSFTDLHQRLLELIDLLHGKEQPPSPTTYPLSQDPSFLLITCQKPSPTGPVVDKRAVLLCDGKVRLQTVQQVFGLSLVEMQHEQVVETIDNFMKRTAVMRVCTNTRGMRQKQHKQRRVRPYMRPVN</sequence>
<feature type="region of interest" description="Disordered" evidence="5">
    <location>
        <begin position="348"/>
        <end position="375"/>
    </location>
</feature>
<dbReference type="GO" id="GO:0019900">
    <property type="term" value="F:kinase binding"/>
    <property type="evidence" value="ECO:0007669"/>
    <property type="project" value="TreeGrafter"/>
</dbReference>
<dbReference type="FunCoup" id="A0A6P5JRK5">
    <property type="interactions" value="1298"/>
</dbReference>
<dbReference type="CTD" id="80304"/>
<dbReference type="KEGG" id="pcw:110202039"/>
<dbReference type="AlphaFoldDB" id="A0A6P5JRK5"/>
<accession>A0A6P5JRK5</accession>
<evidence type="ECO:0000256" key="4">
    <source>
        <dbReference type="ARBA" id="ARBA00023054"/>
    </source>
</evidence>
<feature type="region of interest" description="Disordered" evidence="5">
    <location>
        <begin position="34"/>
        <end position="58"/>
    </location>
</feature>
<keyword evidence="3" id="KW-0677">Repeat</keyword>